<dbReference type="EMBL" id="BSPL01000035">
    <property type="protein sequence ID" value="GLS74299.1"/>
    <property type="molecule type" value="Genomic_DNA"/>
</dbReference>
<protein>
    <submittedName>
        <fullName evidence="2">Uncharacterized protein</fullName>
    </submittedName>
</protein>
<organism evidence="2 3">
    <name type="scientific">Methylobacterium tardum</name>
    <dbReference type="NCBI Taxonomy" id="374432"/>
    <lineage>
        <taxon>Bacteria</taxon>
        <taxon>Pseudomonadati</taxon>
        <taxon>Pseudomonadota</taxon>
        <taxon>Alphaproteobacteria</taxon>
        <taxon>Hyphomicrobiales</taxon>
        <taxon>Methylobacteriaceae</taxon>
        <taxon>Methylobacterium</taxon>
    </lineage>
</organism>
<feature type="signal peptide" evidence="1">
    <location>
        <begin position="1"/>
        <end position="22"/>
    </location>
</feature>
<feature type="chain" id="PRO_5041259587" evidence="1">
    <location>
        <begin position="23"/>
        <end position="81"/>
    </location>
</feature>
<evidence type="ECO:0000256" key="1">
    <source>
        <dbReference type="SAM" id="SignalP"/>
    </source>
</evidence>
<name>A0AA37TNJ8_9HYPH</name>
<gene>
    <name evidence="2" type="ORF">GCM10007890_63150</name>
</gene>
<proteinExistence type="predicted"/>
<keyword evidence="3" id="KW-1185">Reference proteome</keyword>
<evidence type="ECO:0000313" key="2">
    <source>
        <dbReference type="EMBL" id="GLS74299.1"/>
    </source>
</evidence>
<comment type="caution">
    <text evidence="2">The sequence shown here is derived from an EMBL/GenBank/DDBJ whole genome shotgun (WGS) entry which is preliminary data.</text>
</comment>
<evidence type="ECO:0000313" key="3">
    <source>
        <dbReference type="Proteomes" id="UP001157440"/>
    </source>
</evidence>
<dbReference type="Proteomes" id="UP001157440">
    <property type="component" value="Unassembled WGS sequence"/>
</dbReference>
<keyword evidence="1" id="KW-0732">Signal</keyword>
<dbReference type="AlphaFoldDB" id="A0AA37TNJ8"/>
<reference evidence="3" key="1">
    <citation type="journal article" date="2019" name="Int. J. Syst. Evol. Microbiol.">
        <title>The Global Catalogue of Microorganisms (GCM) 10K type strain sequencing project: providing services to taxonomists for standard genome sequencing and annotation.</title>
        <authorList>
            <consortium name="The Broad Institute Genomics Platform"/>
            <consortium name="The Broad Institute Genome Sequencing Center for Infectious Disease"/>
            <person name="Wu L."/>
            <person name="Ma J."/>
        </authorList>
    </citation>
    <scope>NUCLEOTIDE SEQUENCE [LARGE SCALE GENOMIC DNA]</scope>
    <source>
        <strain evidence="3">NBRC 103632</strain>
    </source>
</reference>
<dbReference type="RefSeq" id="WP_238197696.1">
    <property type="nucleotide sequence ID" value="NZ_BPQZ01000020.1"/>
</dbReference>
<sequence>MTHYRTRSTAGAAIAAFVLALAAPNAAWSQPIPRFAQPDVPSLAAMAHPLPAVRGQDSRSPAVEREHLKAQRIINRVCSGC</sequence>
<accession>A0AA37TNJ8</accession>